<dbReference type="RefSeq" id="WP_073159468.1">
    <property type="nucleotide sequence ID" value="NZ_FNBJ01000009.1"/>
</dbReference>
<gene>
    <name evidence="3" type="ORF">C7954_13515</name>
    <name evidence="1" type="ORF">SAMN04488598_10963</name>
    <name evidence="2" type="ORF">SAMN04515652_10962</name>
</gene>
<evidence type="ECO:0000313" key="1">
    <source>
        <dbReference type="EMBL" id="SDF30088.1"/>
    </source>
</evidence>
<organism evidence="3 6">
    <name type="scientific">Halanaerobium congolense</name>
    <dbReference type="NCBI Taxonomy" id="54121"/>
    <lineage>
        <taxon>Bacteria</taxon>
        <taxon>Bacillati</taxon>
        <taxon>Bacillota</taxon>
        <taxon>Clostridia</taxon>
        <taxon>Halanaerobiales</taxon>
        <taxon>Halanaerobiaceae</taxon>
        <taxon>Halanaerobium</taxon>
    </lineage>
</organism>
<evidence type="ECO:0000313" key="5">
    <source>
        <dbReference type="Proteomes" id="UP000199519"/>
    </source>
</evidence>
<protein>
    <submittedName>
        <fullName evidence="3">Ethanolamine utilization protein EutJ</fullName>
    </submittedName>
</protein>
<dbReference type="EMBL" id="FOHG01000009">
    <property type="protein sequence ID" value="SES87606.1"/>
    <property type="molecule type" value="Genomic_DNA"/>
</dbReference>
<dbReference type="EMBL" id="FNBJ01000009">
    <property type="protein sequence ID" value="SDF30088.1"/>
    <property type="molecule type" value="Genomic_DNA"/>
</dbReference>
<dbReference type="NCBIfam" id="NF011660">
    <property type="entry name" value="PRK15080.1"/>
    <property type="match status" value="1"/>
</dbReference>
<sequence length="277" mass="29533">MIDLKRVDELVKKVEASRHQNLNCDGKKLNGAELKVGVDLGTAYIGIVVLNADNQPLACELEAAEVVRDGLVVDYMGAITIVRRLKEKLENRLGVELQQAAIAVPSETSEADSKTHKHVVEATGMEVLNTLDEPSAANSVLNVENGAVVDIGGGTTGISIFENGELVKTADEATGGTHLTLTIAGNYKIDFAEADKLKVDPAKQADVYSIVLPVLNKIGSIVKDKAAEHQVEELYLVGGTSCLEGIEKAIESETAIKSFKPENPFLVTPLGIALNCF</sequence>
<dbReference type="PANTHER" id="PTHR32432:SF3">
    <property type="entry name" value="ETHANOLAMINE UTILIZATION PROTEIN EUTJ"/>
    <property type="match status" value="1"/>
</dbReference>
<dbReference type="Proteomes" id="UP000199519">
    <property type="component" value="Unassembled WGS sequence"/>
</dbReference>
<dbReference type="GeneID" id="57013662"/>
<dbReference type="Proteomes" id="UP000295472">
    <property type="component" value="Unassembled WGS sequence"/>
</dbReference>
<dbReference type="Gene3D" id="3.30.420.40">
    <property type="match status" value="2"/>
</dbReference>
<dbReference type="AlphaFoldDB" id="A0A1M7N1M2"/>
<dbReference type="PANTHER" id="PTHR32432">
    <property type="entry name" value="CELL DIVISION PROTEIN FTSA-RELATED"/>
    <property type="match status" value="1"/>
</dbReference>
<reference evidence="3 6" key="2">
    <citation type="submission" date="2019-03" db="EMBL/GenBank/DDBJ databases">
        <title>Subsurface microbial communities from deep shales in Ohio and West Virginia, USA.</title>
        <authorList>
            <person name="Wrighton K."/>
        </authorList>
    </citation>
    <scope>NUCLEOTIDE SEQUENCE [LARGE SCALE GENOMIC DNA]</scope>
    <source>
        <strain evidence="3 6">DSMZ 11287</strain>
    </source>
</reference>
<dbReference type="EMBL" id="SOEF01000035">
    <property type="protein sequence ID" value="TDX38434.1"/>
    <property type="molecule type" value="Genomic_DNA"/>
</dbReference>
<dbReference type="Pfam" id="PF14450">
    <property type="entry name" value="FtsA"/>
    <property type="match status" value="1"/>
</dbReference>
<reference evidence="4 5" key="1">
    <citation type="submission" date="2016-10" db="EMBL/GenBank/DDBJ databases">
        <authorList>
            <person name="Varghese N."/>
            <person name="Submissions S."/>
        </authorList>
    </citation>
    <scope>NUCLEOTIDE SEQUENCE [LARGE SCALE GENOMIC DNA]</scope>
    <source>
        <strain evidence="1 5">WG2</strain>
        <strain evidence="2 4">WG5</strain>
    </source>
</reference>
<keyword evidence="5" id="KW-1185">Reference proteome</keyword>
<name>A0A1M7N1M2_9FIRM</name>
<accession>A0A1M7N1M2</accession>
<evidence type="ECO:0000313" key="4">
    <source>
        <dbReference type="Proteomes" id="UP000198612"/>
    </source>
</evidence>
<dbReference type="Proteomes" id="UP000198612">
    <property type="component" value="Unassembled WGS sequence"/>
</dbReference>
<dbReference type="SUPFAM" id="SSF53067">
    <property type="entry name" value="Actin-like ATPase domain"/>
    <property type="match status" value="2"/>
</dbReference>
<proteinExistence type="predicted"/>
<dbReference type="OrthoDB" id="306538at2"/>
<evidence type="ECO:0000313" key="6">
    <source>
        <dbReference type="Proteomes" id="UP000295472"/>
    </source>
</evidence>
<dbReference type="InterPro" id="IPR050696">
    <property type="entry name" value="FtsA/MreB"/>
</dbReference>
<evidence type="ECO:0000313" key="2">
    <source>
        <dbReference type="EMBL" id="SES87606.1"/>
    </source>
</evidence>
<dbReference type="CDD" id="cd24047">
    <property type="entry name" value="ASKHA_NBD_EutJ"/>
    <property type="match status" value="1"/>
</dbReference>
<dbReference type="InterPro" id="IPR043129">
    <property type="entry name" value="ATPase_NBD"/>
</dbReference>
<dbReference type="InterPro" id="IPR013366">
    <property type="entry name" value="EutJ"/>
</dbReference>
<evidence type="ECO:0000313" key="3">
    <source>
        <dbReference type="EMBL" id="TDX38434.1"/>
    </source>
</evidence>
<dbReference type="NCBIfam" id="TIGR02529">
    <property type="entry name" value="EutJ"/>
    <property type="match status" value="1"/>
</dbReference>